<evidence type="ECO:0000313" key="2">
    <source>
        <dbReference type="EMBL" id="KAJ1191832.1"/>
    </source>
</evidence>
<proteinExistence type="predicted"/>
<reference evidence="2" key="1">
    <citation type="journal article" date="2022" name="bioRxiv">
        <title>Sequencing and chromosome-scale assembly of the giantPleurodeles waltlgenome.</title>
        <authorList>
            <person name="Brown T."/>
            <person name="Elewa A."/>
            <person name="Iarovenko S."/>
            <person name="Subramanian E."/>
            <person name="Araus A.J."/>
            <person name="Petzold A."/>
            <person name="Susuki M."/>
            <person name="Suzuki K.-i.T."/>
            <person name="Hayashi T."/>
            <person name="Toyoda A."/>
            <person name="Oliveira C."/>
            <person name="Osipova E."/>
            <person name="Leigh N.D."/>
            <person name="Simon A."/>
            <person name="Yun M.H."/>
        </authorList>
    </citation>
    <scope>NUCLEOTIDE SEQUENCE</scope>
    <source>
        <strain evidence="2">20211129_DDA</strain>
        <tissue evidence="2">Liver</tissue>
    </source>
</reference>
<dbReference type="AlphaFoldDB" id="A0AAV7UT86"/>
<keyword evidence="3" id="KW-1185">Reference proteome</keyword>
<dbReference type="Proteomes" id="UP001066276">
    <property type="component" value="Chromosome 2_2"/>
</dbReference>
<feature type="region of interest" description="Disordered" evidence="1">
    <location>
        <begin position="25"/>
        <end position="53"/>
    </location>
</feature>
<organism evidence="2 3">
    <name type="scientific">Pleurodeles waltl</name>
    <name type="common">Iberian ribbed newt</name>
    <dbReference type="NCBI Taxonomy" id="8319"/>
    <lineage>
        <taxon>Eukaryota</taxon>
        <taxon>Metazoa</taxon>
        <taxon>Chordata</taxon>
        <taxon>Craniata</taxon>
        <taxon>Vertebrata</taxon>
        <taxon>Euteleostomi</taxon>
        <taxon>Amphibia</taxon>
        <taxon>Batrachia</taxon>
        <taxon>Caudata</taxon>
        <taxon>Salamandroidea</taxon>
        <taxon>Salamandridae</taxon>
        <taxon>Pleurodelinae</taxon>
        <taxon>Pleurodeles</taxon>
    </lineage>
</organism>
<comment type="caution">
    <text evidence="2">The sequence shown here is derived from an EMBL/GenBank/DDBJ whole genome shotgun (WGS) entry which is preliminary data.</text>
</comment>
<accession>A0AAV7UT86</accession>
<name>A0AAV7UT86_PLEWA</name>
<protein>
    <submittedName>
        <fullName evidence="2">Uncharacterized protein</fullName>
    </submittedName>
</protein>
<sequence>MEPAEWGKFLCTPFTQTAELHTFTPVHPTSEPEEHGHGSCNVPSQAHSVKLGGSGTVAQSRVQMPTFLKKQVVISEWNGGVNVEKKERGNSLEDKQNTTVQGAKGAPSLMQTQLKAHVCQKSLNLCPKYVRAVT</sequence>
<evidence type="ECO:0000313" key="3">
    <source>
        <dbReference type="Proteomes" id="UP001066276"/>
    </source>
</evidence>
<gene>
    <name evidence="2" type="ORF">NDU88_001147</name>
</gene>
<evidence type="ECO:0000256" key="1">
    <source>
        <dbReference type="SAM" id="MobiDB-lite"/>
    </source>
</evidence>
<dbReference type="EMBL" id="JANPWB010000004">
    <property type="protein sequence ID" value="KAJ1191832.1"/>
    <property type="molecule type" value="Genomic_DNA"/>
</dbReference>